<comment type="caution">
    <text evidence="5">The sequence shown here is derived from an EMBL/GenBank/DDBJ whole genome shotgun (WGS) entry which is preliminary data.</text>
</comment>
<comment type="similarity">
    <text evidence="1">Belongs to the peptidase M13 family.</text>
</comment>
<keyword evidence="3" id="KW-1133">Transmembrane helix</keyword>
<sequence>MSRSSENESSALDDSVSPPDSRRESENPSSSATSDGNVLPENRPRAARGFSRSSSVAHAKPIKRPRDASSGVEGEDSPRNELQHQKTADESSLSTASESSRPSTSKSEDPQRRAATSMEVTGAVNAAQKMEAADKEPDQVTAIAGGGEAALNPAGAKEPGSSVGGLSKVKQPTREMTSRDSVRSRTTPTTNPLPEATTEKPVSRITQEDLRRAASKSRERPATVISLEDIAECLGGVSWRQLKPDTRRTRGLSGSADNLSLHLTPMHEGNAQGGLRVVQDYEILNRHAHFDYFLYPLAVFLLACLVVFVIIMLIPIKSTPRSLTEPPSSKACSSADCLKNAQYLSRLLSWDDFNPCRDFYAFVCGQWISSNTTASDGTPMSSDDDIVAYLESRVHRLLQSGSSSPQDIIPASALHKKCMNTKRIEDEGWDPLLELMPAVLLEGFPFTPPVRSGLNIWKAAASLLRKTGTSALISVGISSDSESPSESIMSLKPPDSLSSDGGINVDAARTLYMKAGSTAITSLRKEYVPSAYIVSIAEFASDLERLVDPALEEHWAKRINFASSSPMSVFFNQLFSESQRPIIVGRSLPVMVQSYQTVRRIVRLAKHAQAHTVMNYLGVRLMIQLSPFLPTSGLADIYSALLYGKPTGLLPRWRQCVRATEKAIFPLVYASLFADLNADVSTSRLSGQAREVVADFRNSIDAYPYFTPESRLNMRTILKWTHLRVLGPEWASNRDSINAYVQALPTIGNETGIETYVRFHQYTFDTSLAREPAQRWSRSALSTKCWFEPYPDTMYVPMAVFNISHAIQGGADYFQLPRLAPKMFGCLFAALLSKASVEPPDGQQPWYSGRTRARLQEVEACVESRKPSAEAVGFRRTRDTLAAYFAYTLFLKKIGTSPHSIALRLTSGRSLTAEQLFFVYLMLQRCEGHGLRESSAQTGGHDSNIALRNVKYFANAFQCEPGSGMNPAKKCVEI</sequence>
<evidence type="ECO:0000259" key="4">
    <source>
        <dbReference type="Pfam" id="PF05649"/>
    </source>
</evidence>
<dbReference type="VEuPathDB" id="VectorBase:HLOH_043024"/>
<dbReference type="GO" id="GO:0016485">
    <property type="term" value="P:protein processing"/>
    <property type="evidence" value="ECO:0007669"/>
    <property type="project" value="TreeGrafter"/>
</dbReference>
<proteinExistence type="inferred from homology"/>
<dbReference type="Gene3D" id="1.10.1380.10">
    <property type="entry name" value="Neutral endopeptidase , domain2"/>
    <property type="match status" value="1"/>
</dbReference>
<evidence type="ECO:0000313" key="5">
    <source>
        <dbReference type="EMBL" id="KAH9369551.1"/>
    </source>
</evidence>
<dbReference type="PANTHER" id="PTHR11733:SF241">
    <property type="entry name" value="GH26575P-RELATED"/>
    <property type="match status" value="1"/>
</dbReference>
<feature type="compositionally biased region" description="Polar residues" evidence="2">
    <location>
        <begin position="1"/>
        <end position="12"/>
    </location>
</feature>
<feature type="transmembrane region" description="Helical" evidence="3">
    <location>
        <begin position="292"/>
        <end position="314"/>
    </location>
</feature>
<dbReference type="GO" id="GO:0005886">
    <property type="term" value="C:plasma membrane"/>
    <property type="evidence" value="ECO:0007669"/>
    <property type="project" value="TreeGrafter"/>
</dbReference>
<dbReference type="Proteomes" id="UP000821853">
    <property type="component" value="Chromosome 3"/>
</dbReference>
<dbReference type="GO" id="GO:0004222">
    <property type="term" value="F:metalloendopeptidase activity"/>
    <property type="evidence" value="ECO:0007669"/>
    <property type="project" value="InterPro"/>
</dbReference>
<evidence type="ECO:0000256" key="2">
    <source>
        <dbReference type="SAM" id="MobiDB-lite"/>
    </source>
</evidence>
<gene>
    <name evidence="5" type="ORF">HPB48_019661</name>
</gene>
<feature type="domain" description="Peptidase M13 N-terminal" evidence="4">
    <location>
        <begin position="355"/>
        <end position="713"/>
    </location>
</feature>
<dbReference type="PANTHER" id="PTHR11733">
    <property type="entry name" value="ZINC METALLOPROTEASE FAMILY M13 NEPRILYSIN-RELATED"/>
    <property type="match status" value="1"/>
</dbReference>
<organism evidence="5 6">
    <name type="scientific">Haemaphysalis longicornis</name>
    <name type="common">Bush tick</name>
    <dbReference type="NCBI Taxonomy" id="44386"/>
    <lineage>
        <taxon>Eukaryota</taxon>
        <taxon>Metazoa</taxon>
        <taxon>Ecdysozoa</taxon>
        <taxon>Arthropoda</taxon>
        <taxon>Chelicerata</taxon>
        <taxon>Arachnida</taxon>
        <taxon>Acari</taxon>
        <taxon>Parasitiformes</taxon>
        <taxon>Ixodida</taxon>
        <taxon>Ixodoidea</taxon>
        <taxon>Ixodidae</taxon>
        <taxon>Haemaphysalinae</taxon>
        <taxon>Haemaphysalis</taxon>
    </lineage>
</organism>
<dbReference type="Pfam" id="PF05649">
    <property type="entry name" value="Peptidase_M13_N"/>
    <property type="match status" value="1"/>
</dbReference>
<dbReference type="InterPro" id="IPR000718">
    <property type="entry name" value="Peptidase_M13"/>
</dbReference>
<dbReference type="InterPro" id="IPR042089">
    <property type="entry name" value="Peptidase_M13_dom_2"/>
</dbReference>
<feature type="compositionally biased region" description="Polar residues" evidence="2">
    <location>
        <begin position="27"/>
        <end position="36"/>
    </location>
</feature>
<feature type="compositionally biased region" description="Low complexity" evidence="2">
    <location>
        <begin position="90"/>
        <end position="105"/>
    </location>
</feature>
<dbReference type="InterPro" id="IPR024079">
    <property type="entry name" value="MetalloPept_cat_dom_sf"/>
</dbReference>
<reference evidence="5 6" key="1">
    <citation type="journal article" date="2020" name="Cell">
        <title>Large-Scale Comparative Analyses of Tick Genomes Elucidate Their Genetic Diversity and Vector Capacities.</title>
        <authorList>
            <consortium name="Tick Genome and Microbiome Consortium (TIGMIC)"/>
            <person name="Jia N."/>
            <person name="Wang J."/>
            <person name="Shi W."/>
            <person name="Du L."/>
            <person name="Sun Y."/>
            <person name="Zhan W."/>
            <person name="Jiang J.F."/>
            <person name="Wang Q."/>
            <person name="Zhang B."/>
            <person name="Ji P."/>
            <person name="Bell-Sakyi L."/>
            <person name="Cui X.M."/>
            <person name="Yuan T.T."/>
            <person name="Jiang B.G."/>
            <person name="Yang W.F."/>
            <person name="Lam T.T."/>
            <person name="Chang Q.C."/>
            <person name="Ding S.J."/>
            <person name="Wang X.J."/>
            <person name="Zhu J.G."/>
            <person name="Ruan X.D."/>
            <person name="Zhao L."/>
            <person name="Wei J.T."/>
            <person name="Ye R.Z."/>
            <person name="Que T.C."/>
            <person name="Du C.H."/>
            <person name="Zhou Y.H."/>
            <person name="Cheng J.X."/>
            <person name="Dai P.F."/>
            <person name="Guo W.B."/>
            <person name="Han X.H."/>
            <person name="Huang E.J."/>
            <person name="Li L.F."/>
            <person name="Wei W."/>
            <person name="Gao Y.C."/>
            <person name="Liu J.Z."/>
            <person name="Shao H.Z."/>
            <person name="Wang X."/>
            <person name="Wang C.C."/>
            <person name="Yang T.C."/>
            <person name="Huo Q.B."/>
            <person name="Li W."/>
            <person name="Chen H.Y."/>
            <person name="Chen S.E."/>
            <person name="Zhou L.G."/>
            <person name="Ni X.B."/>
            <person name="Tian J.H."/>
            <person name="Sheng Y."/>
            <person name="Liu T."/>
            <person name="Pan Y.S."/>
            <person name="Xia L.Y."/>
            <person name="Li J."/>
            <person name="Zhao F."/>
            <person name="Cao W.C."/>
        </authorList>
    </citation>
    <scope>NUCLEOTIDE SEQUENCE [LARGE SCALE GENOMIC DNA]</scope>
    <source>
        <strain evidence="5">HaeL-2018</strain>
    </source>
</reference>
<keyword evidence="3" id="KW-0812">Transmembrane</keyword>
<feature type="compositionally biased region" description="Basic and acidic residues" evidence="2">
    <location>
        <begin position="76"/>
        <end position="89"/>
    </location>
</feature>
<feature type="compositionally biased region" description="Basic and acidic residues" evidence="2">
    <location>
        <begin position="172"/>
        <end position="183"/>
    </location>
</feature>
<dbReference type="SUPFAM" id="SSF55486">
    <property type="entry name" value="Metalloproteases ('zincins'), catalytic domain"/>
    <property type="match status" value="1"/>
</dbReference>
<dbReference type="Gene3D" id="3.40.390.10">
    <property type="entry name" value="Collagenase (Catalytic Domain)"/>
    <property type="match status" value="2"/>
</dbReference>
<keyword evidence="3" id="KW-0472">Membrane</keyword>
<dbReference type="PROSITE" id="PS51885">
    <property type="entry name" value="NEPRILYSIN"/>
    <property type="match status" value="1"/>
</dbReference>
<evidence type="ECO:0000256" key="1">
    <source>
        <dbReference type="ARBA" id="ARBA00007357"/>
    </source>
</evidence>
<dbReference type="InterPro" id="IPR008753">
    <property type="entry name" value="Peptidase_M13_N"/>
</dbReference>
<protein>
    <recommendedName>
        <fullName evidence="4">Peptidase M13 N-terminal domain-containing protein</fullName>
    </recommendedName>
</protein>
<dbReference type="OrthoDB" id="6489430at2759"/>
<evidence type="ECO:0000313" key="6">
    <source>
        <dbReference type="Proteomes" id="UP000821853"/>
    </source>
</evidence>
<dbReference type="AlphaFoldDB" id="A0A9J6G3M1"/>
<feature type="region of interest" description="Disordered" evidence="2">
    <location>
        <begin position="1"/>
        <end position="204"/>
    </location>
</feature>
<keyword evidence="6" id="KW-1185">Reference proteome</keyword>
<evidence type="ECO:0000256" key="3">
    <source>
        <dbReference type="SAM" id="Phobius"/>
    </source>
</evidence>
<dbReference type="OMA" id="LMRCAFD"/>
<accession>A0A9J6G3M1</accession>
<dbReference type="EMBL" id="JABSTR010000005">
    <property type="protein sequence ID" value="KAH9369551.1"/>
    <property type="molecule type" value="Genomic_DNA"/>
</dbReference>
<name>A0A9J6G3M1_HAELO</name>